<reference evidence="2 3" key="1">
    <citation type="submission" date="2018-06" db="EMBL/GenBank/DDBJ databases">
        <title>Genomic Encyclopedia of Archaeal and Bacterial Type Strains, Phase II (KMG-II): from individual species to whole genera.</title>
        <authorList>
            <person name="Goeker M."/>
        </authorList>
    </citation>
    <scope>NUCLEOTIDE SEQUENCE [LARGE SCALE GENOMIC DNA]</scope>
    <source>
        <strain evidence="2 3">DSM 17205</strain>
    </source>
</reference>
<keyword evidence="3" id="KW-1185">Reference proteome</keyword>
<keyword evidence="1" id="KW-0812">Transmembrane</keyword>
<keyword evidence="1" id="KW-1133">Transmembrane helix</keyword>
<name>A0ABX5Q0A3_9FLAO</name>
<feature type="transmembrane region" description="Helical" evidence="1">
    <location>
        <begin position="6"/>
        <end position="24"/>
    </location>
</feature>
<accession>A0ABX5Q0A3</accession>
<organism evidence="2 3">
    <name type="scientific">Nonlabens dokdonensis</name>
    <dbReference type="NCBI Taxonomy" id="328515"/>
    <lineage>
        <taxon>Bacteria</taxon>
        <taxon>Pseudomonadati</taxon>
        <taxon>Bacteroidota</taxon>
        <taxon>Flavobacteriia</taxon>
        <taxon>Flavobacteriales</taxon>
        <taxon>Flavobacteriaceae</taxon>
        <taxon>Nonlabens</taxon>
    </lineage>
</organism>
<evidence type="ECO:0000313" key="3">
    <source>
        <dbReference type="Proteomes" id="UP000248584"/>
    </source>
</evidence>
<evidence type="ECO:0000313" key="2">
    <source>
        <dbReference type="EMBL" id="PZX43448.1"/>
    </source>
</evidence>
<feature type="transmembrane region" description="Helical" evidence="1">
    <location>
        <begin position="36"/>
        <end position="55"/>
    </location>
</feature>
<keyword evidence="1" id="KW-0472">Membrane</keyword>
<proteinExistence type="predicted"/>
<sequence length="112" mass="12509">MGIVGNIAVVFCIILAVLGITFFIKTKEPSNNSYHFFAVPSIILAVFALCTSWMWLYYFCLYVSLPALFLSMISGYMAYRINASNKIIRVIIGLQIIAVILSILGALFFNII</sequence>
<feature type="transmembrane region" description="Helical" evidence="1">
    <location>
        <begin position="91"/>
        <end position="111"/>
    </location>
</feature>
<protein>
    <submittedName>
        <fullName evidence="2">Uncharacterized protein</fullName>
    </submittedName>
</protein>
<dbReference type="Proteomes" id="UP000248584">
    <property type="component" value="Unassembled WGS sequence"/>
</dbReference>
<dbReference type="EMBL" id="QKZR01000001">
    <property type="protein sequence ID" value="PZX43448.1"/>
    <property type="molecule type" value="Genomic_DNA"/>
</dbReference>
<feature type="transmembrane region" description="Helical" evidence="1">
    <location>
        <begin position="61"/>
        <end position="79"/>
    </location>
</feature>
<evidence type="ECO:0000256" key="1">
    <source>
        <dbReference type="SAM" id="Phobius"/>
    </source>
</evidence>
<dbReference type="RefSeq" id="WP_015361263.1">
    <property type="nucleotide sequence ID" value="NZ_QKZR01000001.1"/>
</dbReference>
<gene>
    <name evidence="2" type="ORF">LX97_00448</name>
</gene>
<comment type="caution">
    <text evidence="2">The sequence shown here is derived from an EMBL/GenBank/DDBJ whole genome shotgun (WGS) entry which is preliminary data.</text>
</comment>